<evidence type="ECO:0008006" key="3">
    <source>
        <dbReference type="Google" id="ProtNLM"/>
    </source>
</evidence>
<dbReference type="AlphaFoldDB" id="A0A1F6AMX1"/>
<dbReference type="SUPFAM" id="SSF52402">
    <property type="entry name" value="Adenine nucleotide alpha hydrolases-like"/>
    <property type="match status" value="1"/>
</dbReference>
<proteinExistence type="predicted"/>
<name>A0A1F6AMX1_9BACT</name>
<organism evidence="1 2">
    <name type="scientific">Candidatus Gottesmanbacteria bacterium RIFCSPLOWO2_01_FULL_39_12b</name>
    <dbReference type="NCBI Taxonomy" id="1798388"/>
    <lineage>
        <taxon>Bacteria</taxon>
        <taxon>Candidatus Gottesmaniibacteriota</taxon>
    </lineage>
</organism>
<evidence type="ECO:0000313" key="1">
    <source>
        <dbReference type="EMBL" id="OGG26018.1"/>
    </source>
</evidence>
<reference evidence="1 2" key="1">
    <citation type="journal article" date="2016" name="Nat. Commun.">
        <title>Thousands of microbial genomes shed light on interconnected biogeochemical processes in an aquifer system.</title>
        <authorList>
            <person name="Anantharaman K."/>
            <person name="Brown C.T."/>
            <person name="Hug L.A."/>
            <person name="Sharon I."/>
            <person name="Castelle C.J."/>
            <person name="Probst A.J."/>
            <person name="Thomas B.C."/>
            <person name="Singh A."/>
            <person name="Wilkins M.J."/>
            <person name="Karaoz U."/>
            <person name="Brodie E.L."/>
            <person name="Williams K.H."/>
            <person name="Hubbard S.S."/>
            <person name="Banfield J.F."/>
        </authorList>
    </citation>
    <scope>NUCLEOTIDE SEQUENCE [LARGE SCALE GENOMIC DNA]</scope>
</reference>
<accession>A0A1F6AMX1</accession>
<evidence type="ECO:0000313" key="2">
    <source>
        <dbReference type="Proteomes" id="UP000176609"/>
    </source>
</evidence>
<dbReference type="EMBL" id="MFJR01000014">
    <property type="protein sequence ID" value="OGG26018.1"/>
    <property type="molecule type" value="Genomic_DNA"/>
</dbReference>
<sequence>MKQNGIVNIYRKVIHNGVEIQVGRKDYFVTYPTSIWQEFPEVYRQTFADTLTYFLTSHLSLMNGHKLVYHFPPPPTEPFFFKGMVYSLPETVLTDDSGKQVTMSALLKHFYNSQFKTEFIGRPRYARFKNVNRNSWRRTIIPFSFGKDSLLTFALSQELGIKPYPIFFREPRSPYENKHKARLSERFLDEFEIEVNVFPVSPGWLRQTTDLWWGWDLLLTQYTMFMLPFLFGKRARYLFWAHEQSCNETFMDREGFIVNPVYEQSYQWLLSSNAIGKMLGCNAIFASLIEPIHELSIMKILHNRYPDIGRYQMSCFADTIAAKNRRWCGACSKCARMYIFMMALGIPPKRVGFTIDMLQEGKRNFFAVFANRKSNLDSAYDTSSAARDEQLLAFTMAERRGVKGRLMDEFTKQYIREGRSREHELRAKYFGIHTTNTLTYELKKPLLKIFEEELKEMR</sequence>
<protein>
    <recommendedName>
        <fullName evidence="3">UDP-N-acetyl-alpha-D-muramoyl-L-alanyl-L-glutamate epimerase</fullName>
    </recommendedName>
</protein>
<comment type="caution">
    <text evidence="1">The sequence shown here is derived from an EMBL/GenBank/DDBJ whole genome shotgun (WGS) entry which is preliminary data.</text>
</comment>
<dbReference type="Proteomes" id="UP000176609">
    <property type="component" value="Unassembled WGS sequence"/>
</dbReference>
<gene>
    <name evidence="1" type="ORF">A2960_05690</name>
</gene>